<dbReference type="PIRSF" id="PIRSF001529">
    <property type="entry name" value="Ser-tRNA-synth_IIa"/>
    <property type="match status" value="1"/>
</dbReference>
<evidence type="ECO:0000256" key="9">
    <source>
        <dbReference type="ARBA" id="ARBA00022917"/>
    </source>
</evidence>
<dbReference type="PROSITE" id="PS50862">
    <property type="entry name" value="AA_TRNA_LIGASE_II"/>
    <property type="match status" value="1"/>
</dbReference>
<evidence type="ECO:0000256" key="15">
    <source>
        <dbReference type="ARBA" id="ARBA00048823"/>
    </source>
</evidence>
<dbReference type="NCBIfam" id="TIGR00414">
    <property type="entry name" value="serS"/>
    <property type="match status" value="1"/>
</dbReference>
<evidence type="ECO:0000259" key="17">
    <source>
        <dbReference type="PROSITE" id="PS50862"/>
    </source>
</evidence>
<evidence type="ECO:0000256" key="11">
    <source>
        <dbReference type="ARBA" id="ARBA00031113"/>
    </source>
</evidence>
<keyword evidence="9" id="KW-0648">Protein biosynthesis</keyword>
<evidence type="ECO:0000256" key="6">
    <source>
        <dbReference type="ARBA" id="ARBA00022598"/>
    </source>
</evidence>
<dbReference type="Gene3D" id="3.30.930.10">
    <property type="entry name" value="Bira Bifunctional Protein, Domain 2"/>
    <property type="match status" value="1"/>
</dbReference>
<comment type="catalytic activity">
    <reaction evidence="14">
        <text>tRNA(Sec) + L-serine + ATP = L-seryl-tRNA(Sec) + AMP + diphosphate + H(+)</text>
        <dbReference type="Rhea" id="RHEA:42580"/>
        <dbReference type="Rhea" id="RHEA-COMP:9742"/>
        <dbReference type="Rhea" id="RHEA-COMP:10128"/>
        <dbReference type="ChEBI" id="CHEBI:15378"/>
        <dbReference type="ChEBI" id="CHEBI:30616"/>
        <dbReference type="ChEBI" id="CHEBI:33019"/>
        <dbReference type="ChEBI" id="CHEBI:33384"/>
        <dbReference type="ChEBI" id="CHEBI:78442"/>
        <dbReference type="ChEBI" id="CHEBI:78533"/>
        <dbReference type="ChEBI" id="CHEBI:456215"/>
        <dbReference type="EC" id="6.1.1.11"/>
    </reaction>
</comment>
<gene>
    <name evidence="18" type="ORF">MNBD_NITROSPINAE01-488</name>
</gene>
<evidence type="ECO:0000256" key="13">
    <source>
        <dbReference type="ARBA" id="ARBA00039158"/>
    </source>
</evidence>
<evidence type="ECO:0000256" key="5">
    <source>
        <dbReference type="ARBA" id="ARBA00022490"/>
    </source>
</evidence>
<dbReference type="Gene3D" id="1.10.287.40">
    <property type="entry name" value="Serine-tRNA synthetase, tRNA binding domain"/>
    <property type="match status" value="1"/>
</dbReference>
<dbReference type="InterPro" id="IPR002317">
    <property type="entry name" value="Ser-tRNA-ligase_type_1"/>
</dbReference>
<proteinExistence type="inferred from homology"/>
<dbReference type="InterPro" id="IPR002314">
    <property type="entry name" value="aa-tRNA-synt_IIb"/>
</dbReference>
<keyword evidence="5" id="KW-0963">Cytoplasm</keyword>
<evidence type="ECO:0000256" key="10">
    <source>
        <dbReference type="ARBA" id="ARBA00023146"/>
    </source>
</evidence>
<evidence type="ECO:0000256" key="8">
    <source>
        <dbReference type="ARBA" id="ARBA00022840"/>
    </source>
</evidence>
<keyword evidence="16" id="KW-0175">Coiled coil</keyword>
<evidence type="ECO:0000256" key="12">
    <source>
        <dbReference type="ARBA" id="ARBA00033352"/>
    </source>
</evidence>
<dbReference type="InterPro" id="IPR010978">
    <property type="entry name" value="tRNA-bd_arm"/>
</dbReference>
<dbReference type="InterPro" id="IPR045864">
    <property type="entry name" value="aa-tRNA-synth_II/BPL/LPL"/>
</dbReference>
<dbReference type="PRINTS" id="PR00981">
    <property type="entry name" value="TRNASYNTHSER"/>
</dbReference>
<comment type="subcellular location">
    <subcellularLocation>
        <location evidence="1">Cytoplasm</location>
    </subcellularLocation>
</comment>
<organism evidence="18">
    <name type="scientific">hydrothermal vent metagenome</name>
    <dbReference type="NCBI Taxonomy" id="652676"/>
    <lineage>
        <taxon>unclassified sequences</taxon>
        <taxon>metagenomes</taxon>
        <taxon>ecological metagenomes</taxon>
    </lineage>
</organism>
<dbReference type="Pfam" id="PF02403">
    <property type="entry name" value="Seryl_tRNA_N"/>
    <property type="match status" value="1"/>
</dbReference>
<name>A0A3B1C202_9ZZZZ</name>
<keyword evidence="10 18" id="KW-0030">Aminoacyl-tRNA synthetase</keyword>
<evidence type="ECO:0000256" key="4">
    <source>
        <dbReference type="ARBA" id="ARBA00012840"/>
    </source>
</evidence>
<evidence type="ECO:0000256" key="2">
    <source>
        <dbReference type="ARBA" id="ARBA00005045"/>
    </source>
</evidence>
<dbReference type="GO" id="GO:0006434">
    <property type="term" value="P:seryl-tRNA aminoacylation"/>
    <property type="evidence" value="ECO:0007669"/>
    <property type="project" value="InterPro"/>
</dbReference>
<comment type="pathway">
    <text evidence="2">Aminoacyl-tRNA biosynthesis; selenocysteinyl-tRNA(Sec) biosynthesis; L-seryl-tRNA(Sec) from L-serine and tRNA(Sec): step 1/1.</text>
</comment>
<feature type="domain" description="Aminoacyl-transfer RNA synthetases class-II family profile" evidence="17">
    <location>
        <begin position="173"/>
        <end position="410"/>
    </location>
</feature>
<dbReference type="InterPro" id="IPR042103">
    <property type="entry name" value="SerRS_1_N_sf"/>
</dbReference>
<comment type="similarity">
    <text evidence="3">Belongs to the class-II aminoacyl-tRNA synthetase family. Type-1 seryl-tRNA synthetase subfamily.</text>
</comment>
<dbReference type="EC" id="6.1.1.11" evidence="4"/>
<evidence type="ECO:0000256" key="3">
    <source>
        <dbReference type="ARBA" id="ARBA00010728"/>
    </source>
</evidence>
<keyword evidence="7" id="KW-0547">Nucleotide-binding</keyword>
<accession>A0A3B1C202</accession>
<dbReference type="HAMAP" id="MF_00176">
    <property type="entry name" value="Ser_tRNA_synth_type1"/>
    <property type="match status" value="1"/>
</dbReference>
<dbReference type="GO" id="GO:0005737">
    <property type="term" value="C:cytoplasm"/>
    <property type="evidence" value="ECO:0007669"/>
    <property type="project" value="UniProtKB-SubCell"/>
</dbReference>
<evidence type="ECO:0000256" key="7">
    <source>
        <dbReference type="ARBA" id="ARBA00022741"/>
    </source>
</evidence>
<dbReference type="AlphaFoldDB" id="A0A3B1C202"/>
<evidence type="ECO:0000256" key="14">
    <source>
        <dbReference type="ARBA" id="ARBA00047929"/>
    </source>
</evidence>
<keyword evidence="6 18" id="KW-0436">Ligase</keyword>
<dbReference type="PANTHER" id="PTHR43697">
    <property type="entry name" value="SERYL-TRNA SYNTHETASE"/>
    <property type="match status" value="1"/>
</dbReference>
<dbReference type="EMBL" id="UOGC01000074">
    <property type="protein sequence ID" value="VAX18623.1"/>
    <property type="molecule type" value="Genomic_DNA"/>
</dbReference>
<reference evidence="18" key="1">
    <citation type="submission" date="2018-06" db="EMBL/GenBank/DDBJ databases">
        <authorList>
            <person name="Zhirakovskaya E."/>
        </authorList>
    </citation>
    <scope>NUCLEOTIDE SEQUENCE</scope>
</reference>
<dbReference type="InterPro" id="IPR015866">
    <property type="entry name" value="Ser-tRNA-synth_1_N"/>
</dbReference>
<sequence length="425" mass="47312">MLDIKQIRENPELIEAGLLKRGKVDYGIGKLIALDKERRDLLQMADDLKKLRNDASREIGARKKAGENTDEAQAKVKETGEKIKSHDDRIKEIDDEVRQILLNIPNIPDGSVPEGADENANVEIRKFGEIPEFDFVPKAHHELGEALGILDFKRAAKLSGARFVLYKGAGALLERALINFMLDMHINEHGYTEVAPPYMVSAETMTGTGQLPKFADDLFKIEGRDLWLIPTAETPVTNIYAGEILSGADLPLKMVAYTPCFRSEAGSYGRDTTGLIRQHQFNKVELVKITKPEDSANELEKLTTNAEEVLKRLGLPYRVITLCSGDIGFSAAKTYDIEVWVPSQKTYREISSCSTFVDYQSRRMGMRFRREAKGKPEFPHTINGSGLAVGRTVVAILENMQEADGSVRIPSALSPYMGGLKKIVM</sequence>
<evidence type="ECO:0000256" key="16">
    <source>
        <dbReference type="SAM" id="Coils"/>
    </source>
</evidence>
<dbReference type="InterPro" id="IPR006195">
    <property type="entry name" value="aa-tRNA-synth_II"/>
</dbReference>
<evidence type="ECO:0000256" key="1">
    <source>
        <dbReference type="ARBA" id="ARBA00004496"/>
    </source>
</evidence>
<dbReference type="GO" id="GO:0005524">
    <property type="term" value="F:ATP binding"/>
    <property type="evidence" value="ECO:0007669"/>
    <property type="project" value="UniProtKB-KW"/>
</dbReference>
<dbReference type="SUPFAM" id="SSF55681">
    <property type="entry name" value="Class II aaRS and biotin synthetases"/>
    <property type="match status" value="1"/>
</dbReference>
<protein>
    <recommendedName>
        <fullName evidence="13">Serine--tRNA ligase</fullName>
        <ecNumber evidence="4">6.1.1.11</ecNumber>
    </recommendedName>
    <alternativeName>
        <fullName evidence="11">Seryl-tRNA synthetase</fullName>
    </alternativeName>
    <alternativeName>
        <fullName evidence="12">Seryl-tRNA(Ser/Sec) synthetase</fullName>
    </alternativeName>
</protein>
<dbReference type="GO" id="GO:0004828">
    <property type="term" value="F:serine-tRNA ligase activity"/>
    <property type="evidence" value="ECO:0007669"/>
    <property type="project" value="UniProtKB-EC"/>
</dbReference>
<comment type="catalytic activity">
    <reaction evidence="15">
        <text>tRNA(Ser) + L-serine + ATP = L-seryl-tRNA(Ser) + AMP + diphosphate + H(+)</text>
        <dbReference type="Rhea" id="RHEA:12292"/>
        <dbReference type="Rhea" id="RHEA-COMP:9669"/>
        <dbReference type="Rhea" id="RHEA-COMP:9703"/>
        <dbReference type="ChEBI" id="CHEBI:15378"/>
        <dbReference type="ChEBI" id="CHEBI:30616"/>
        <dbReference type="ChEBI" id="CHEBI:33019"/>
        <dbReference type="ChEBI" id="CHEBI:33384"/>
        <dbReference type="ChEBI" id="CHEBI:78442"/>
        <dbReference type="ChEBI" id="CHEBI:78533"/>
        <dbReference type="ChEBI" id="CHEBI:456215"/>
        <dbReference type="EC" id="6.1.1.11"/>
    </reaction>
</comment>
<dbReference type="SUPFAM" id="SSF46589">
    <property type="entry name" value="tRNA-binding arm"/>
    <property type="match status" value="1"/>
</dbReference>
<dbReference type="Pfam" id="PF00587">
    <property type="entry name" value="tRNA-synt_2b"/>
    <property type="match status" value="1"/>
</dbReference>
<dbReference type="InterPro" id="IPR033729">
    <property type="entry name" value="SerRS_core"/>
</dbReference>
<dbReference type="CDD" id="cd00770">
    <property type="entry name" value="SerRS_core"/>
    <property type="match status" value="1"/>
</dbReference>
<keyword evidence="8" id="KW-0067">ATP-binding</keyword>
<dbReference type="PANTHER" id="PTHR43697:SF1">
    <property type="entry name" value="SERINE--TRNA LIGASE"/>
    <property type="match status" value="1"/>
</dbReference>
<evidence type="ECO:0000313" key="18">
    <source>
        <dbReference type="EMBL" id="VAX18623.1"/>
    </source>
</evidence>
<feature type="coiled-coil region" evidence="16">
    <location>
        <begin position="31"/>
        <end position="58"/>
    </location>
</feature>